<feature type="transmembrane region" description="Helical" evidence="8">
    <location>
        <begin position="260"/>
        <end position="281"/>
    </location>
</feature>
<evidence type="ECO:0000256" key="5">
    <source>
        <dbReference type="ARBA" id="ARBA00022692"/>
    </source>
</evidence>
<comment type="similarity">
    <text evidence="2">Belongs to the major facilitator superfamily. Bcr/CmlA family.</text>
</comment>
<protein>
    <submittedName>
        <fullName evidence="10">Multidrug effflux MFS transporter</fullName>
    </submittedName>
</protein>
<name>A0ABU9E8T3_9BACT</name>
<dbReference type="RefSeq" id="WP_405277207.1">
    <property type="nucleotide sequence ID" value="NZ_JBBHLI010000004.1"/>
</dbReference>
<feature type="transmembrane region" description="Helical" evidence="8">
    <location>
        <begin position="120"/>
        <end position="141"/>
    </location>
</feature>
<feature type="transmembrane region" description="Helical" evidence="8">
    <location>
        <begin position="321"/>
        <end position="339"/>
    </location>
</feature>
<evidence type="ECO:0000256" key="2">
    <source>
        <dbReference type="ARBA" id="ARBA00006236"/>
    </source>
</evidence>
<keyword evidence="5 8" id="KW-0812">Transmembrane</keyword>
<feature type="transmembrane region" description="Helical" evidence="8">
    <location>
        <begin position="293"/>
        <end position="315"/>
    </location>
</feature>
<dbReference type="Gene3D" id="1.20.1720.10">
    <property type="entry name" value="Multidrug resistance protein D"/>
    <property type="match status" value="1"/>
</dbReference>
<evidence type="ECO:0000256" key="7">
    <source>
        <dbReference type="ARBA" id="ARBA00023136"/>
    </source>
</evidence>
<dbReference type="Pfam" id="PF07690">
    <property type="entry name" value="MFS_1"/>
    <property type="match status" value="1"/>
</dbReference>
<evidence type="ECO:0000259" key="9">
    <source>
        <dbReference type="PROSITE" id="PS50850"/>
    </source>
</evidence>
<evidence type="ECO:0000256" key="6">
    <source>
        <dbReference type="ARBA" id="ARBA00022989"/>
    </source>
</evidence>
<comment type="subcellular location">
    <subcellularLocation>
        <location evidence="1">Cell membrane</location>
        <topology evidence="1">Multi-pass membrane protein</topology>
    </subcellularLocation>
</comment>
<feature type="transmembrane region" description="Helical" evidence="8">
    <location>
        <begin position="387"/>
        <end position="405"/>
    </location>
</feature>
<keyword evidence="3" id="KW-0813">Transport</keyword>
<feature type="transmembrane region" description="Helical" evidence="8">
    <location>
        <begin position="351"/>
        <end position="375"/>
    </location>
</feature>
<feature type="domain" description="Major facilitator superfamily (MFS) profile" evidence="9">
    <location>
        <begin position="23"/>
        <end position="410"/>
    </location>
</feature>
<evidence type="ECO:0000313" key="10">
    <source>
        <dbReference type="EMBL" id="MEK9501134.1"/>
    </source>
</evidence>
<dbReference type="PANTHER" id="PTHR23502:SF132">
    <property type="entry name" value="POLYAMINE TRANSPORTER 2-RELATED"/>
    <property type="match status" value="1"/>
</dbReference>
<feature type="transmembrane region" description="Helical" evidence="8">
    <location>
        <begin position="179"/>
        <end position="198"/>
    </location>
</feature>
<evidence type="ECO:0000256" key="8">
    <source>
        <dbReference type="SAM" id="Phobius"/>
    </source>
</evidence>
<proteinExistence type="inferred from homology"/>
<dbReference type="InterPro" id="IPR004812">
    <property type="entry name" value="Efflux_drug-R_Bcr/CmlA"/>
</dbReference>
<keyword evidence="11" id="KW-1185">Reference proteome</keyword>
<evidence type="ECO:0000256" key="1">
    <source>
        <dbReference type="ARBA" id="ARBA00004651"/>
    </source>
</evidence>
<organism evidence="10 11">
    <name type="scientific">Gaopeijia maritima</name>
    <dbReference type="NCBI Taxonomy" id="3119007"/>
    <lineage>
        <taxon>Bacteria</taxon>
        <taxon>Pseudomonadati</taxon>
        <taxon>Gemmatimonadota</taxon>
        <taxon>Longimicrobiia</taxon>
        <taxon>Gaopeijiales</taxon>
        <taxon>Gaopeijiaceae</taxon>
        <taxon>Gaopeijia</taxon>
    </lineage>
</organism>
<keyword evidence="6 8" id="KW-1133">Transmembrane helix</keyword>
<keyword evidence="7 8" id="KW-0472">Membrane</keyword>
<feature type="transmembrane region" description="Helical" evidence="8">
    <location>
        <begin position="21"/>
        <end position="40"/>
    </location>
</feature>
<dbReference type="InterPro" id="IPR011701">
    <property type="entry name" value="MFS"/>
</dbReference>
<sequence length="421" mass="43515">MSSTSAGLDPVRGRVRSIGRAELVGMLAMAMAVGALGIDLMLPAFDAMRADLGLAPGSNAIAGTVTAYFLGLAAGTLVYGPLADRFGRRPTLLASYAVYAVGALASALAPSLTVLLITRLIWGLGAAGSRVVVMAVVRDAYEGEEMSRAISHLMAVFIVVPVFAPTVGAGIVAVASWRWVFGVCVVAVALMAAWTLRLPETLRSEHRIEAGPRQIARAAGIVASNRTTVAYTLAMSSLYAVFISYLGTAENLFSRTFDQAARFPLIFGGLAAVIGVAMLLNARIVRRVGSRRLSNVVLAAYLVVASVMVIVALITGGRPPLFAFLVGLAAMFGCHALLIPNMNSIALAPMAEVAGTASSLMGASQLGIGAVLAALLDRAYDGTVTPLSLGFLGYGVLASALVLWARGAARDAPLSPDPALQ</sequence>
<evidence type="ECO:0000256" key="4">
    <source>
        <dbReference type="ARBA" id="ARBA00022475"/>
    </source>
</evidence>
<feature type="transmembrane region" description="Helical" evidence="8">
    <location>
        <begin position="153"/>
        <end position="173"/>
    </location>
</feature>
<reference evidence="10 11" key="1">
    <citation type="submission" date="2024-02" db="EMBL/GenBank/DDBJ databases">
        <title>A novel Gemmatimonadota bacterium.</title>
        <authorList>
            <person name="Du Z.-J."/>
            <person name="Ye Y.-Q."/>
        </authorList>
    </citation>
    <scope>NUCLEOTIDE SEQUENCE [LARGE SCALE GENOMIC DNA]</scope>
    <source>
        <strain evidence="10 11">DH-20</strain>
    </source>
</reference>
<dbReference type="Proteomes" id="UP001484239">
    <property type="component" value="Unassembled WGS sequence"/>
</dbReference>
<dbReference type="CDD" id="cd17320">
    <property type="entry name" value="MFS_MdfA_MDR_like"/>
    <property type="match status" value="1"/>
</dbReference>
<keyword evidence="4" id="KW-1003">Cell membrane</keyword>
<feature type="transmembrane region" description="Helical" evidence="8">
    <location>
        <begin position="229"/>
        <end position="248"/>
    </location>
</feature>
<dbReference type="NCBIfam" id="TIGR00710">
    <property type="entry name" value="efflux_Bcr_CflA"/>
    <property type="match status" value="1"/>
</dbReference>
<dbReference type="EMBL" id="JBBHLI010000004">
    <property type="protein sequence ID" value="MEK9501134.1"/>
    <property type="molecule type" value="Genomic_DNA"/>
</dbReference>
<feature type="transmembrane region" description="Helical" evidence="8">
    <location>
        <begin position="60"/>
        <end position="80"/>
    </location>
</feature>
<dbReference type="InterPro" id="IPR036259">
    <property type="entry name" value="MFS_trans_sf"/>
</dbReference>
<dbReference type="InterPro" id="IPR020846">
    <property type="entry name" value="MFS_dom"/>
</dbReference>
<dbReference type="PROSITE" id="PS50850">
    <property type="entry name" value="MFS"/>
    <property type="match status" value="1"/>
</dbReference>
<feature type="transmembrane region" description="Helical" evidence="8">
    <location>
        <begin position="92"/>
        <end position="114"/>
    </location>
</feature>
<gene>
    <name evidence="10" type="ORF">WI372_09105</name>
</gene>
<dbReference type="PANTHER" id="PTHR23502">
    <property type="entry name" value="MAJOR FACILITATOR SUPERFAMILY"/>
    <property type="match status" value="1"/>
</dbReference>
<dbReference type="SUPFAM" id="SSF103473">
    <property type="entry name" value="MFS general substrate transporter"/>
    <property type="match status" value="1"/>
</dbReference>
<evidence type="ECO:0000313" key="11">
    <source>
        <dbReference type="Proteomes" id="UP001484239"/>
    </source>
</evidence>
<accession>A0ABU9E8T3</accession>
<comment type="caution">
    <text evidence="10">The sequence shown here is derived from an EMBL/GenBank/DDBJ whole genome shotgun (WGS) entry which is preliminary data.</text>
</comment>
<evidence type="ECO:0000256" key="3">
    <source>
        <dbReference type="ARBA" id="ARBA00022448"/>
    </source>
</evidence>